<dbReference type="OrthoDB" id="9779968at2"/>
<dbReference type="PANTHER" id="PTHR43737">
    <property type="entry name" value="BLL7424 PROTEIN"/>
    <property type="match status" value="1"/>
</dbReference>
<name>A0A1A8TIS0_9GAMM</name>
<dbReference type="AlphaFoldDB" id="A0A1A8TIS0"/>
<keyword evidence="3" id="KW-1185">Reference proteome</keyword>
<accession>A0A1A8TIS0</accession>
<dbReference type="PANTHER" id="PTHR43737:SF1">
    <property type="entry name" value="DUF1501 DOMAIN-CONTAINING PROTEIN"/>
    <property type="match status" value="1"/>
</dbReference>
<keyword evidence="1" id="KW-0732">Signal</keyword>
<protein>
    <recommendedName>
        <fullName evidence="4">DUF1501 domain-containing protein</fullName>
    </recommendedName>
</protein>
<sequence length="407" mass="45446">MKMENKKINTFDIKRRKLLRNSFLGMCSLPFSSSVFAGLSSSSDDSILGKKRVIVYELNGGNDGLSTIIPYNDSLYKKFRPTLALGRDEVIPLNSDIALSNNLSYMSQLFKDNDVAIIQDVGYPNPDLSHFVSRAIWDSGKPAKANSDATGWYGDLVVQNRSAFQEANLDVDALCFESHAAFTNGEGVTSLNTKNIAEFLKSDFVEPNANTNSSSAQQYLYSLMEKNKQVRLRLLSRLNNKLPKWSGYDTPLNRNIEMVNWFIKEGVKTPIYKIAQSGFDTHSNQKNTHIHLMKTLNQSLEMLVTSLKKSSEWNNTIILVRSEFGRRVEENGGRGTDHGTSGPVFLIGGSVNGGVYGKRAALDDLDGNGNLKYTTDFRQVYSTIASNFFELKNNVFLKQGFETIGFI</sequence>
<feature type="signal peptide" evidence="1">
    <location>
        <begin position="1"/>
        <end position="37"/>
    </location>
</feature>
<evidence type="ECO:0000313" key="2">
    <source>
        <dbReference type="EMBL" id="SBS33595.1"/>
    </source>
</evidence>
<dbReference type="Proteomes" id="UP000092544">
    <property type="component" value="Unassembled WGS sequence"/>
</dbReference>
<evidence type="ECO:0000313" key="3">
    <source>
        <dbReference type="Proteomes" id="UP000092544"/>
    </source>
</evidence>
<feature type="chain" id="PRO_5008379071" description="DUF1501 domain-containing protein" evidence="1">
    <location>
        <begin position="38"/>
        <end position="407"/>
    </location>
</feature>
<dbReference type="SUPFAM" id="SSF53649">
    <property type="entry name" value="Alkaline phosphatase-like"/>
    <property type="match status" value="1"/>
</dbReference>
<dbReference type="EMBL" id="FLOB01000006">
    <property type="protein sequence ID" value="SBS33595.1"/>
    <property type="molecule type" value="Genomic_DNA"/>
</dbReference>
<dbReference type="STRING" id="1792290.MSP8886_02809"/>
<gene>
    <name evidence="2" type="ORF">MSP8886_02809</name>
</gene>
<evidence type="ECO:0000256" key="1">
    <source>
        <dbReference type="SAM" id="SignalP"/>
    </source>
</evidence>
<organism evidence="2 3">
    <name type="scientific">Marinomonas spartinae</name>
    <dbReference type="NCBI Taxonomy" id="1792290"/>
    <lineage>
        <taxon>Bacteria</taxon>
        <taxon>Pseudomonadati</taxon>
        <taxon>Pseudomonadota</taxon>
        <taxon>Gammaproteobacteria</taxon>
        <taxon>Oceanospirillales</taxon>
        <taxon>Oceanospirillaceae</taxon>
        <taxon>Marinomonas</taxon>
    </lineage>
</organism>
<reference evidence="2 3" key="1">
    <citation type="submission" date="2016-06" db="EMBL/GenBank/DDBJ databases">
        <authorList>
            <person name="Kjaerup R.B."/>
            <person name="Dalgaard T.S."/>
            <person name="Juul-Madsen H.R."/>
        </authorList>
    </citation>
    <scope>NUCLEOTIDE SEQUENCE [LARGE SCALE GENOMIC DNA]</scope>
    <source>
        <strain evidence="2 3">CECT 8886</strain>
    </source>
</reference>
<dbReference type="InterPro" id="IPR010869">
    <property type="entry name" value="DUF1501"/>
</dbReference>
<proteinExistence type="predicted"/>
<dbReference type="Pfam" id="PF07394">
    <property type="entry name" value="DUF1501"/>
    <property type="match status" value="1"/>
</dbReference>
<dbReference type="InterPro" id="IPR017850">
    <property type="entry name" value="Alkaline_phosphatase_core_sf"/>
</dbReference>
<evidence type="ECO:0008006" key="4">
    <source>
        <dbReference type="Google" id="ProtNLM"/>
    </source>
</evidence>
<dbReference type="RefSeq" id="WP_067017456.1">
    <property type="nucleotide sequence ID" value="NZ_FLOB01000006.1"/>
</dbReference>